<dbReference type="STRING" id="228908.NEQ071"/>
<dbReference type="HOGENOM" id="CLU_121781_0_0_2"/>
<dbReference type="AlphaFoldDB" id="Q74N70"/>
<proteinExistence type="predicted"/>
<gene>
    <name evidence="2" type="ordered locus">NEQ071</name>
</gene>
<dbReference type="Proteomes" id="UP000000578">
    <property type="component" value="Chromosome"/>
</dbReference>
<dbReference type="KEGG" id="neq:NEQ071"/>
<name>Q74N70_NANEQ</name>
<dbReference type="EMBL" id="AE017199">
    <property type="protein sequence ID" value="AAR38927.1"/>
    <property type="molecule type" value="Genomic_DNA"/>
</dbReference>
<dbReference type="BioCyc" id="NEQU228908:GJB6-79-MONOMER"/>
<dbReference type="EnsemblBacteria" id="AAR38927">
    <property type="protein sequence ID" value="AAR38927"/>
    <property type="gene ID" value="NEQ071"/>
</dbReference>
<keyword evidence="1" id="KW-1133">Transmembrane helix</keyword>
<reference evidence="2 3" key="1">
    <citation type="journal article" date="2003" name="Proc. Natl. Acad. Sci. U.S.A.">
        <title>The genome of Nanoarchaeum equitans: insights into early archaeal evolution and derived parasitism.</title>
        <authorList>
            <person name="Waters E."/>
            <person name="Hohn M.J."/>
            <person name="Ahel I."/>
            <person name="Graham D.E."/>
            <person name="Adams M.D."/>
            <person name="Barnstead M."/>
            <person name="Beeson K.Y."/>
            <person name="Bibbs L."/>
            <person name="Bolanos R."/>
            <person name="Keller M."/>
            <person name="Kretz K."/>
            <person name="Lin X."/>
            <person name="Mathur E."/>
            <person name="Ni J."/>
            <person name="Podar M."/>
            <person name="Richardson T."/>
            <person name="Sutton G.G."/>
            <person name="Simon M."/>
            <person name="Soll D."/>
            <person name="Stetter K.O."/>
            <person name="Short J.M."/>
            <person name="Noordewier M."/>
        </authorList>
    </citation>
    <scope>NUCLEOTIDE SEQUENCE [LARGE SCALE GENOMIC DNA]</scope>
    <source>
        <strain evidence="2 3">Kin4-M</strain>
    </source>
</reference>
<keyword evidence="1" id="KW-0472">Membrane</keyword>
<evidence type="ECO:0000313" key="2">
    <source>
        <dbReference type="EMBL" id="AAR38927.1"/>
    </source>
</evidence>
<keyword evidence="3" id="KW-1185">Reference proteome</keyword>
<evidence type="ECO:0000256" key="1">
    <source>
        <dbReference type="SAM" id="Phobius"/>
    </source>
</evidence>
<accession>Q74N70</accession>
<organism evidence="2 3">
    <name type="scientific">Nanoarchaeum equitans (strain Kin4-M)</name>
    <dbReference type="NCBI Taxonomy" id="228908"/>
    <lineage>
        <taxon>Archaea</taxon>
        <taxon>Nanobdellota</taxon>
        <taxon>Candidatus Nanoarchaeia</taxon>
        <taxon>Nanoarchaeales</taxon>
        <taxon>Nanoarchaeaceae</taxon>
        <taxon>Nanoarchaeum</taxon>
    </lineage>
</organism>
<feature type="transmembrane region" description="Helical" evidence="1">
    <location>
        <begin position="74"/>
        <end position="92"/>
    </location>
</feature>
<evidence type="ECO:0000313" key="3">
    <source>
        <dbReference type="Proteomes" id="UP000000578"/>
    </source>
</evidence>
<protein>
    <submittedName>
        <fullName evidence="2">NEQ071</fullName>
    </submittedName>
</protein>
<keyword evidence="1" id="KW-0812">Transmembrane</keyword>
<sequence>MVVVISGKHSKVILYKNIAIKQHKYKYNYLKEKFFLSKRFWFMPKLLYSDDKKLILIMENAGKPFLNLKPWEKLYTLIVTFFIMVFLDLIKIKKEEMHRPIKHIFLKGPRVILIDWERSHIGKGNLTQYVQFVCRDKCKDLAKKYKKNPIYLLPLFIRFLVLAKNLS</sequence>